<name>G4ZXN8_PHYSP</name>
<proteinExistence type="predicted"/>
<reference evidence="2 3" key="1">
    <citation type="journal article" date="2006" name="Science">
        <title>Phytophthora genome sequences uncover evolutionary origins and mechanisms of pathogenesis.</title>
        <authorList>
            <person name="Tyler B.M."/>
            <person name="Tripathy S."/>
            <person name="Zhang X."/>
            <person name="Dehal P."/>
            <person name="Jiang R.H."/>
            <person name="Aerts A."/>
            <person name="Arredondo F.D."/>
            <person name="Baxter L."/>
            <person name="Bensasson D."/>
            <person name="Beynon J.L."/>
            <person name="Chapman J."/>
            <person name="Damasceno C.M."/>
            <person name="Dorrance A.E."/>
            <person name="Dou D."/>
            <person name="Dickerman A.W."/>
            <person name="Dubchak I.L."/>
            <person name="Garbelotto M."/>
            <person name="Gijzen M."/>
            <person name="Gordon S.G."/>
            <person name="Govers F."/>
            <person name="Grunwald N.J."/>
            <person name="Huang W."/>
            <person name="Ivors K.L."/>
            <person name="Jones R.W."/>
            <person name="Kamoun S."/>
            <person name="Krampis K."/>
            <person name="Lamour K.H."/>
            <person name="Lee M.K."/>
            <person name="McDonald W.H."/>
            <person name="Medina M."/>
            <person name="Meijer H.J."/>
            <person name="Nordberg E.K."/>
            <person name="Maclean D.J."/>
            <person name="Ospina-Giraldo M.D."/>
            <person name="Morris P.F."/>
            <person name="Phuntumart V."/>
            <person name="Putnam N.H."/>
            <person name="Rash S."/>
            <person name="Rose J.K."/>
            <person name="Sakihama Y."/>
            <person name="Salamov A.A."/>
            <person name="Savidor A."/>
            <person name="Scheuring C.F."/>
            <person name="Smith B.M."/>
            <person name="Sobral B.W."/>
            <person name="Terry A."/>
            <person name="Torto-Alalibo T.A."/>
            <person name="Win J."/>
            <person name="Xu Z."/>
            <person name="Zhang H."/>
            <person name="Grigoriev I.V."/>
            <person name="Rokhsar D.S."/>
            <person name="Boore J.L."/>
        </authorList>
    </citation>
    <scope>NUCLEOTIDE SEQUENCE [LARGE SCALE GENOMIC DNA]</scope>
    <source>
        <strain evidence="2 3">P6497</strain>
    </source>
</reference>
<dbReference type="EMBL" id="JH159157">
    <property type="protein sequence ID" value="EGZ12601.1"/>
    <property type="molecule type" value="Genomic_DNA"/>
</dbReference>
<evidence type="ECO:0000313" key="2">
    <source>
        <dbReference type="EMBL" id="EGZ12601.1"/>
    </source>
</evidence>
<evidence type="ECO:0000256" key="1">
    <source>
        <dbReference type="SAM" id="MobiDB-lite"/>
    </source>
</evidence>
<sequence length="558" mass="62906">MAQKKYFRWGKGASSCRHQTVVEVLTIPDGADVGDFQKGVYKEYERSLPREIRASALKVFASCDAKTPLEIGESLDLYGVNEDNPLLVEEPEVWYKLMEAGNNTPFAGTSVDSVSLTEDNTVKDMRNAVFAACQAILPGRVPSQLVLFKDQTAYNSSEPLAVESRLKSLGQTKETTVIVTVPVTTVRTRSREEPKDEVDEAPAKRRKASASSSKWQWKDEEEEPVYSVEGGKLFFMSQDRPTLELLESYHGNYNCAKRGEGNVVIPLIDHIPGLGKSTFSQEFIRTCRQRMDRFADASIMQSSFMDTNLTIEVGPLFIVIEIGKAFEVDLVDIEKKDRSIEFCHDILMPLFSIEKLFFLVAGWAPFLSFVPEGSSGDRLEFRRLSLDLMQPSVIEEVIENTHWDDNKTETIQAHCKLDDGQAAKSAHYLYQIVFGHPRSLLHAFRTCHSYDELVAYEPPDQPEALADGEHNGERLKQFATPLKAFVDSFRRNVPIDLSATCKAGDGKTITYAAIAYIFGIDWEGTLHRATLYIPAYIRRVLYLSYFSFREMVVQFGGN</sequence>
<accession>G4ZXN8</accession>
<evidence type="ECO:0008006" key="4">
    <source>
        <dbReference type="Google" id="ProtNLM"/>
    </source>
</evidence>
<dbReference type="GeneID" id="20647294"/>
<feature type="region of interest" description="Disordered" evidence="1">
    <location>
        <begin position="187"/>
        <end position="216"/>
    </location>
</feature>
<evidence type="ECO:0000313" key="3">
    <source>
        <dbReference type="Proteomes" id="UP000002640"/>
    </source>
</evidence>
<gene>
    <name evidence="2" type="ORF">PHYSODRAFT_337019</name>
</gene>
<dbReference type="KEGG" id="psoj:PHYSODRAFT_337019"/>
<dbReference type="Proteomes" id="UP000002640">
    <property type="component" value="Unassembled WGS sequence"/>
</dbReference>
<dbReference type="AlphaFoldDB" id="G4ZXN8"/>
<keyword evidence="3" id="KW-1185">Reference proteome</keyword>
<dbReference type="RefSeq" id="XP_009532934.1">
    <property type="nucleotide sequence ID" value="XM_009534639.1"/>
</dbReference>
<protein>
    <recommendedName>
        <fullName evidence="4">Crinkler (CRN) family protein</fullName>
    </recommendedName>
</protein>
<organism evidence="2 3">
    <name type="scientific">Phytophthora sojae (strain P6497)</name>
    <name type="common">Soybean stem and root rot agent</name>
    <name type="synonym">Phytophthora megasperma f. sp. glycines</name>
    <dbReference type="NCBI Taxonomy" id="1094619"/>
    <lineage>
        <taxon>Eukaryota</taxon>
        <taxon>Sar</taxon>
        <taxon>Stramenopiles</taxon>
        <taxon>Oomycota</taxon>
        <taxon>Peronosporomycetes</taxon>
        <taxon>Peronosporales</taxon>
        <taxon>Peronosporaceae</taxon>
        <taxon>Phytophthora</taxon>
    </lineage>
</organism>
<dbReference type="InParanoid" id="G4ZXN8"/>